<dbReference type="Gene3D" id="2.30.42.10">
    <property type="match status" value="1"/>
</dbReference>
<evidence type="ECO:0000313" key="1">
    <source>
        <dbReference type="Proteomes" id="UP000887575"/>
    </source>
</evidence>
<evidence type="ECO:0000313" key="2">
    <source>
        <dbReference type="WBParaSite" id="MBELARI_LOCUS9494"/>
    </source>
</evidence>
<dbReference type="AlphaFoldDB" id="A0AAF3FQK2"/>
<name>A0AAF3FQK2_9BILA</name>
<dbReference type="WBParaSite" id="MBELARI_LOCUS9494">
    <property type="protein sequence ID" value="MBELARI_LOCUS9494"/>
    <property type="gene ID" value="MBELARI_LOCUS9494"/>
</dbReference>
<keyword evidence="1" id="KW-1185">Reference proteome</keyword>
<protein>
    <submittedName>
        <fullName evidence="2">Uncharacterized protein</fullName>
    </submittedName>
</protein>
<sequence length="212" mass="23094">MASQAETVLHSFYPNSIHKSAIKSTSSLRANLSASTPSPASSNLSYDERHSVLGVNSPAFSWVSSLVALITSLAPGFEQGLSQFVMKESPAAHHDLIWRSNLQTQWQGGDAVDRKDSTNGGIWWPPSCRASLCTKMKTEKLAHAQRHKITAVAPNSSASKNGLTLNQAIVEIDGISVVAYCSKEVSHKLENAPRTGSLTVMPWEKYQQLIYK</sequence>
<organism evidence="1 2">
    <name type="scientific">Mesorhabditis belari</name>
    <dbReference type="NCBI Taxonomy" id="2138241"/>
    <lineage>
        <taxon>Eukaryota</taxon>
        <taxon>Metazoa</taxon>
        <taxon>Ecdysozoa</taxon>
        <taxon>Nematoda</taxon>
        <taxon>Chromadorea</taxon>
        <taxon>Rhabditida</taxon>
        <taxon>Rhabditina</taxon>
        <taxon>Rhabditomorpha</taxon>
        <taxon>Rhabditoidea</taxon>
        <taxon>Rhabditidae</taxon>
        <taxon>Mesorhabditinae</taxon>
        <taxon>Mesorhabditis</taxon>
    </lineage>
</organism>
<accession>A0AAF3FQK2</accession>
<dbReference type="Proteomes" id="UP000887575">
    <property type="component" value="Unassembled WGS sequence"/>
</dbReference>
<reference evidence="2" key="1">
    <citation type="submission" date="2024-02" db="UniProtKB">
        <authorList>
            <consortium name="WormBaseParasite"/>
        </authorList>
    </citation>
    <scope>IDENTIFICATION</scope>
</reference>
<dbReference type="SUPFAM" id="SSF50156">
    <property type="entry name" value="PDZ domain-like"/>
    <property type="match status" value="1"/>
</dbReference>
<dbReference type="InterPro" id="IPR036034">
    <property type="entry name" value="PDZ_sf"/>
</dbReference>
<proteinExistence type="predicted"/>